<proteinExistence type="predicted"/>
<dbReference type="Pfam" id="PF08450">
    <property type="entry name" value="SGL"/>
    <property type="match status" value="1"/>
</dbReference>
<feature type="domain" description="SMP-30/Gluconolactonase/LRE-like region" evidence="1">
    <location>
        <begin position="69"/>
        <end position="300"/>
    </location>
</feature>
<accession>A0AA36N8D9</accession>
<dbReference type="SMART" id="SM00135">
    <property type="entry name" value="LY"/>
    <property type="match status" value="5"/>
</dbReference>
<sequence length="521" mass="54674">MIDRLLLALALRSACSRESLYEFVDLPNCSQLGVWNHQVPVLAGALGFYGTSGERVPGNLGRFRLPRAVALDEEQQRLYISDAANHAVRQVRLDNGSAHEVTTVAGALGMAGSSDGSRREARLREPSGLALDTAQQRLYVADAGNHAVRVVSLSDGEVETVAGGNGAGDHGDGGPGTAASLSTPAGLALAEGRLYISDAGNNRIRMLDLETGNISAVAGPFVQPAGLAFDPLNQILYVADQGNHAVFSVVAGGPPILVVGQPGSPGGPGNGATFIGPALQSQLRRPDGLALDAMAQRLYVGDATAAVRVVDLATGVLTLAAVRASFGASFGTGQGEEYGPIGLALGTSRVPGFRVDSTYHVPLEGGASRFGEYFYFQSTIGYQGGYKNATGILRSRQYRKGVLRWAGYIRFYGARYGIGPTRQSTPHLDNTGIRYPPPVAFEGQFDINDTILVPELLGPEEQATQMMYLAEGHSYTVRSVDIGVPANSSCGDPATTGLPDTLWELVPAEAGGPWEAPVTPR</sequence>
<dbReference type="AlphaFoldDB" id="A0AA36N8D9"/>
<dbReference type="InterPro" id="IPR000033">
    <property type="entry name" value="LDLR_classB_rpt"/>
</dbReference>
<dbReference type="InterPro" id="IPR013658">
    <property type="entry name" value="SGL"/>
</dbReference>
<dbReference type="Gene3D" id="2.120.10.30">
    <property type="entry name" value="TolB, C-terminal domain"/>
    <property type="match status" value="3"/>
</dbReference>
<dbReference type="InterPro" id="IPR011042">
    <property type="entry name" value="6-blade_b-propeller_TolB-like"/>
</dbReference>
<comment type="caution">
    <text evidence="2">The sequence shown here is derived from an EMBL/GenBank/DDBJ whole genome shotgun (WGS) entry which is preliminary data.</text>
</comment>
<evidence type="ECO:0000313" key="3">
    <source>
        <dbReference type="Proteomes" id="UP001178507"/>
    </source>
</evidence>
<name>A0AA36N8D9_9DINO</name>
<gene>
    <name evidence="2" type="ORF">EVOR1521_LOCUS18070</name>
</gene>
<protein>
    <recommendedName>
        <fullName evidence="1">SMP-30/Gluconolactonase/LRE-like region domain-containing protein</fullName>
    </recommendedName>
</protein>
<dbReference type="PANTHER" id="PTHR46388">
    <property type="entry name" value="NHL REPEAT-CONTAINING PROTEIN 2"/>
    <property type="match status" value="1"/>
</dbReference>
<dbReference type="PANTHER" id="PTHR46388:SF2">
    <property type="entry name" value="NHL REPEAT-CONTAINING PROTEIN 2"/>
    <property type="match status" value="1"/>
</dbReference>
<evidence type="ECO:0000259" key="1">
    <source>
        <dbReference type="Pfam" id="PF08450"/>
    </source>
</evidence>
<evidence type="ECO:0000313" key="2">
    <source>
        <dbReference type="EMBL" id="CAJ1393141.1"/>
    </source>
</evidence>
<dbReference type="SUPFAM" id="SSF63825">
    <property type="entry name" value="YWTD domain"/>
    <property type="match status" value="1"/>
</dbReference>
<keyword evidence="3" id="KW-1185">Reference proteome</keyword>
<dbReference type="EMBL" id="CAUJNA010002488">
    <property type="protein sequence ID" value="CAJ1393141.1"/>
    <property type="molecule type" value="Genomic_DNA"/>
</dbReference>
<dbReference type="Proteomes" id="UP001178507">
    <property type="component" value="Unassembled WGS sequence"/>
</dbReference>
<organism evidence="2 3">
    <name type="scientific">Effrenium voratum</name>
    <dbReference type="NCBI Taxonomy" id="2562239"/>
    <lineage>
        <taxon>Eukaryota</taxon>
        <taxon>Sar</taxon>
        <taxon>Alveolata</taxon>
        <taxon>Dinophyceae</taxon>
        <taxon>Suessiales</taxon>
        <taxon>Symbiodiniaceae</taxon>
        <taxon>Effrenium</taxon>
    </lineage>
</organism>
<reference evidence="2" key="1">
    <citation type="submission" date="2023-08" db="EMBL/GenBank/DDBJ databases">
        <authorList>
            <person name="Chen Y."/>
            <person name="Shah S."/>
            <person name="Dougan E. K."/>
            <person name="Thang M."/>
            <person name="Chan C."/>
        </authorList>
    </citation>
    <scope>NUCLEOTIDE SEQUENCE</scope>
</reference>